<gene>
    <name evidence="1" type="ORF">GWI33_016021</name>
</gene>
<dbReference type="AlphaFoldDB" id="A0A834M3T7"/>
<dbReference type="InterPro" id="IPR029034">
    <property type="entry name" value="Cystine-knot_cytokine"/>
</dbReference>
<evidence type="ECO:0008006" key="3">
    <source>
        <dbReference type="Google" id="ProtNLM"/>
    </source>
</evidence>
<reference evidence="1" key="1">
    <citation type="submission" date="2020-08" db="EMBL/GenBank/DDBJ databases">
        <title>Genome sequencing and assembly of the red palm weevil Rhynchophorus ferrugineus.</title>
        <authorList>
            <person name="Dias G.B."/>
            <person name="Bergman C.M."/>
            <person name="Manee M."/>
        </authorList>
    </citation>
    <scope>NUCLEOTIDE SEQUENCE</scope>
    <source>
        <strain evidence="1">AA-2017</strain>
        <tissue evidence="1">Whole larva</tissue>
    </source>
</reference>
<dbReference type="Proteomes" id="UP000625711">
    <property type="component" value="Unassembled WGS sequence"/>
</dbReference>
<comment type="caution">
    <text evidence="1">The sequence shown here is derived from an EMBL/GenBank/DDBJ whole genome shotgun (WGS) entry which is preliminary data.</text>
</comment>
<dbReference type="SUPFAM" id="SSF57501">
    <property type="entry name" value="Cystine-knot cytokines"/>
    <property type="match status" value="1"/>
</dbReference>
<evidence type="ECO:0000313" key="2">
    <source>
        <dbReference type="Proteomes" id="UP000625711"/>
    </source>
</evidence>
<dbReference type="Gene3D" id="2.10.90.10">
    <property type="entry name" value="Cystine-knot cytokines"/>
    <property type="match status" value="1"/>
</dbReference>
<accession>A0A834M3T7</accession>
<sequence>MTHVTATEHSEKVYKNATIMPTASSADGTTLKSSVDRSEYCSTAKDPCLPRRVFIPLENLVEPDSEGKIVQIHRRIPLHRCSSYFGCCPGLTGHYCNVNTVTEVCLKFDFFKHNGIHLERRYLFRKNSECFKIARRKMTRNSAMNLLKNLVGAAIWLIWISVSGELSVEINVDDIAQCMPDVDPCVPKRLYIPLDKLFRPDNEGTVFEENVRIPIYRCSSYISCCPGDDQVCMVKKQQNICIRLPYLLYNDDNMKNKYIMVQNHTECHCENGTSSPDPFQFEPQKLLNSCNG</sequence>
<protein>
    <recommendedName>
        <fullName evidence="3">Platelet-derived growth factor (PDGF) family profile domain-containing protein</fullName>
    </recommendedName>
</protein>
<organism evidence="1 2">
    <name type="scientific">Rhynchophorus ferrugineus</name>
    <name type="common">Red palm weevil</name>
    <name type="synonym">Curculio ferrugineus</name>
    <dbReference type="NCBI Taxonomy" id="354439"/>
    <lineage>
        <taxon>Eukaryota</taxon>
        <taxon>Metazoa</taxon>
        <taxon>Ecdysozoa</taxon>
        <taxon>Arthropoda</taxon>
        <taxon>Hexapoda</taxon>
        <taxon>Insecta</taxon>
        <taxon>Pterygota</taxon>
        <taxon>Neoptera</taxon>
        <taxon>Endopterygota</taxon>
        <taxon>Coleoptera</taxon>
        <taxon>Polyphaga</taxon>
        <taxon>Cucujiformia</taxon>
        <taxon>Curculionidae</taxon>
        <taxon>Dryophthorinae</taxon>
        <taxon>Rhynchophorus</taxon>
    </lineage>
</organism>
<keyword evidence="2" id="KW-1185">Reference proteome</keyword>
<proteinExistence type="predicted"/>
<evidence type="ECO:0000313" key="1">
    <source>
        <dbReference type="EMBL" id="KAF7271061.1"/>
    </source>
</evidence>
<dbReference type="EMBL" id="JAACXV010014020">
    <property type="protein sequence ID" value="KAF7271061.1"/>
    <property type="molecule type" value="Genomic_DNA"/>
</dbReference>
<name>A0A834M3T7_RHYFE</name>